<feature type="domain" description="Insertion element IS150 protein InsJ-like helix-turn-helix" evidence="1">
    <location>
        <begin position="12"/>
        <end position="63"/>
    </location>
</feature>
<comment type="caution">
    <text evidence="2">The sequence shown here is derived from an EMBL/GenBank/DDBJ whole genome shotgun (WGS) entry which is preliminary data.</text>
</comment>
<dbReference type="InterPro" id="IPR009057">
    <property type="entry name" value="Homeodomain-like_sf"/>
</dbReference>
<organism evidence="2 3">
    <name type="scientific">Proteiniclasticum sediminis</name>
    <dbReference type="NCBI Taxonomy" id="2804028"/>
    <lineage>
        <taxon>Bacteria</taxon>
        <taxon>Bacillati</taxon>
        <taxon>Bacillota</taxon>
        <taxon>Clostridia</taxon>
        <taxon>Eubacteriales</taxon>
        <taxon>Clostridiaceae</taxon>
        <taxon>Proteiniclasticum</taxon>
    </lineage>
</organism>
<dbReference type="AlphaFoldDB" id="A0A941CNF5"/>
<sequence>MKKSRNTTLEERIQITQDCIASGYDYGGIALKYDVGYQQVYTWVKKFTKLGNAGLEDRRGQRKLDQIPRTPEEEAQIEIARLKHENYLLRMERDLLKRLEELERRDVFRK</sequence>
<gene>
    <name evidence="2" type="ORF">KCG48_06185</name>
</gene>
<evidence type="ECO:0000259" key="1">
    <source>
        <dbReference type="Pfam" id="PF13518"/>
    </source>
</evidence>
<dbReference type="RefSeq" id="WP_211800618.1">
    <property type="nucleotide sequence ID" value="NZ_JAGSCS010000006.1"/>
</dbReference>
<evidence type="ECO:0000313" key="2">
    <source>
        <dbReference type="EMBL" id="MBR0575926.1"/>
    </source>
</evidence>
<accession>A0A941CNF5</accession>
<dbReference type="InterPro" id="IPR055247">
    <property type="entry name" value="InsJ-like_HTH"/>
</dbReference>
<reference evidence="2" key="1">
    <citation type="submission" date="2021-04" db="EMBL/GenBank/DDBJ databases">
        <title>Proteiniclasticum sedimins sp. nov., an obligate anaerobic bacterium isolated from anaerobic sludge.</title>
        <authorList>
            <person name="Liu J."/>
        </authorList>
    </citation>
    <scope>NUCLEOTIDE SEQUENCE</scope>
    <source>
        <strain evidence="2">BAD-10</strain>
    </source>
</reference>
<dbReference type="EMBL" id="JAGSCS010000006">
    <property type="protein sequence ID" value="MBR0575926.1"/>
    <property type="molecule type" value="Genomic_DNA"/>
</dbReference>
<evidence type="ECO:0000313" key="3">
    <source>
        <dbReference type="Proteomes" id="UP000675379"/>
    </source>
</evidence>
<name>A0A941CNF5_9CLOT</name>
<protein>
    <submittedName>
        <fullName evidence="2">Helix-turn-helix domain-containing protein</fullName>
    </submittedName>
</protein>
<proteinExistence type="predicted"/>
<dbReference type="Pfam" id="PF13518">
    <property type="entry name" value="HTH_28"/>
    <property type="match status" value="1"/>
</dbReference>
<dbReference type="Proteomes" id="UP000675379">
    <property type="component" value="Unassembled WGS sequence"/>
</dbReference>
<dbReference type="SUPFAM" id="SSF46689">
    <property type="entry name" value="Homeodomain-like"/>
    <property type="match status" value="1"/>
</dbReference>
<keyword evidence="3" id="KW-1185">Reference proteome</keyword>